<dbReference type="GO" id="GO:0005886">
    <property type="term" value="C:plasma membrane"/>
    <property type="evidence" value="ECO:0007669"/>
    <property type="project" value="UniProtKB-SubCell"/>
</dbReference>
<reference evidence="8 9" key="1">
    <citation type="journal article" date="2017" name="Front. Microbiol.">
        <title>Labilibaculum manganireducens gen. nov., sp. nov. and Labilibaculum filiforme sp. nov., Novel Bacteroidetes Isolated from Subsurface Sediments of the Baltic Sea.</title>
        <authorList>
            <person name="Vandieken V."/>
            <person name="Marshall I.P."/>
            <person name="Niemann H."/>
            <person name="Engelen B."/>
            <person name="Cypionka H."/>
        </authorList>
    </citation>
    <scope>NUCLEOTIDE SEQUENCE [LARGE SCALE GENOMIC DNA]</scope>
    <source>
        <strain evidence="8 9">59.16B</strain>
    </source>
</reference>
<sequence>MKEKASIGKILPVMFGFFVMGFVDVVGIATNYVKHDFALSDTVANILPAMVFLWFLVFSVPTGLLMNKIGRKNTVLLSMFITFLAMLVPLISYNFTIVLLAFALLGIGNTIIQVALNPLLTNVVAGDKLASSLTLGQFVKAIAAFLGPIIASFAAVSLGNWKLIFPLYAGITIISTIWLWSTSIKKEVQEGNNVSIVSCFGLLKDRYILAFFIGILLVVGIDVGLNVTIPKYLMERCSISLEQAGLGISLYFVARTVGTFLGALILAKYAPGKIFKYSVSLGILGFIGMLFSSNLVLLSIFIFIVGFACANLFSIIFSYALKRQPERANEVSGLMIMGVSGGAIALFLGMVSDAVGTQIGGIVVLLLCLLYFFYLGRLFTKTDAN</sequence>
<name>A0A2N3I1M9_9BACT</name>
<feature type="transmembrane region" description="Helical" evidence="6">
    <location>
        <begin position="73"/>
        <end position="91"/>
    </location>
</feature>
<feature type="transmembrane region" description="Helical" evidence="6">
    <location>
        <begin position="248"/>
        <end position="267"/>
    </location>
</feature>
<feature type="transmembrane region" description="Helical" evidence="6">
    <location>
        <begin position="12"/>
        <end position="33"/>
    </location>
</feature>
<dbReference type="AlphaFoldDB" id="A0A2N3I1M9"/>
<feature type="transmembrane region" description="Helical" evidence="6">
    <location>
        <begin position="333"/>
        <end position="351"/>
    </location>
</feature>
<dbReference type="PANTHER" id="PTHR43702">
    <property type="entry name" value="L-FUCOSE-PROTON SYMPORTER"/>
    <property type="match status" value="1"/>
</dbReference>
<evidence type="ECO:0000313" key="9">
    <source>
        <dbReference type="Proteomes" id="UP000233535"/>
    </source>
</evidence>
<dbReference type="Pfam" id="PF07690">
    <property type="entry name" value="MFS_1"/>
    <property type="match status" value="1"/>
</dbReference>
<dbReference type="PANTHER" id="PTHR43702:SF3">
    <property type="entry name" value="PROTEIN TSGA"/>
    <property type="match status" value="1"/>
</dbReference>
<evidence type="ECO:0000256" key="1">
    <source>
        <dbReference type="ARBA" id="ARBA00004429"/>
    </source>
</evidence>
<keyword evidence="2" id="KW-1003">Cell membrane</keyword>
<feature type="transmembrane region" description="Helical" evidence="6">
    <location>
        <begin position="45"/>
        <end position="66"/>
    </location>
</feature>
<keyword evidence="3 6" id="KW-0812">Transmembrane</keyword>
<keyword evidence="4 6" id="KW-1133">Transmembrane helix</keyword>
<dbReference type="EMBL" id="MVDD01000003">
    <property type="protein sequence ID" value="PKQ64210.1"/>
    <property type="molecule type" value="Genomic_DNA"/>
</dbReference>
<protein>
    <submittedName>
        <fullName evidence="8">MFS transporter</fullName>
    </submittedName>
</protein>
<comment type="caution">
    <text evidence="8">The sequence shown here is derived from an EMBL/GenBank/DDBJ whole genome shotgun (WGS) entry which is preliminary data.</text>
</comment>
<accession>A0A2N3I1M9</accession>
<evidence type="ECO:0000256" key="3">
    <source>
        <dbReference type="ARBA" id="ARBA00022692"/>
    </source>
</evidence>
<feature type="transmembrane region" description="Helical" evidence="6">
    <location>
        <begin position="97"/>
        <end position="117"/>
    </location>
</feature>
<evidence type="ECO:0000259" key="7">
    <source>
        <dbReference type="PROSITE" id="PS50850"/>
    </source>
</evidence>
<evidence type="ECO:0000256" key="5">
    <source>
        <dbReference type="ARBA" id="ARBA00023136"/>
    </source>
</evidence>
<keyword evidence="5 6" id="KW-0472">Membrane</keyword>
<evidence type="ECO:0000256" key="2">
    <source>
        <dbReference type="ARBA" id="ARBA00022475"/>
    </source>
</evidence>
<dbReference type="SUPFAM" id="SSF103473">
    <property type="entry name" value="MFS general substrate transporter"/>
    <property type="match status" value="1"/>
</dbReference>
<comment type="subcellular location">
    <subcellularLocation>
        <location evidence="1">Cell inner membrane</location>
        <topology evidence="1">Multi-pass membrane protein</topology>
    </subcellularLocation>
</comment>
<dbReference type="InterPro" id="IPR050375">
    <property type="entry name" value="MFS_TsgA-like"/>
</dbReference>
<feature type="domain" description="Major facilitator superfamily (MFS) profile" evidence="7">
    <location>
        <begin position="1"/>
        <end position="385"/>
    </location>
</feature>
<dbReference type="InterPro" id="IPR036259">
    <property type="entry name" value="MFS_trans_sf"/>
</dbReference>
<dbReference type="Proteomes" id="UP000233535">
    <property type="component" value="Unassembled WGS sequence"/>
</dbReference>
<evidence type="ECO:0000313" key="8">
    <source>
        <dbReference type="EMBL" id="PKQ64210.1"/>
    </source>
</evidence>
<keyword evidence="9" id="KW-1185">Reference proteome</keyword>
<feature type="transmembrane region" description="Helical" evidence="6">
    <location>
        <begin position="207"/>
        <end position="228"/>
    </location>
</feature>
<feature type="transmembrane region" description="Helical" evidence="6">
    <location>
        <begin position="297"/>
        <end position="321"/>
    </location>
</feature>
<dbReference type="OrthoDB" id="3225787at2"/>
<dbReference type="GO" id="GO:0022857">
    <property type="term" value="F:transmembrane transporter activity"/>
    <property type="evidence" value="ECO:0007669"/>
    <property type="project" value="InterPro"/>
</dbReference>
<feature type="transmembrane region" description="Helical" evidence="6">
    <location>
        <begin position="163"/>
        <end position="180"/>
    </location>
</feature>
<dbReference type="InterPro" id="IPR020846">
    <property type="entry name" value="MFS_dom"/>
</dbReference>
<dbReference type="RefSeq" id="WP_101260348.1">
    <property type="nucleotide sequence ID" value="NZ_MVDD01000003.1"/>
</dbReference>
<organism evidence="8 9">
    <name type="scientific">Labilibaculum filiforme</name>
    <dbReference type="NCBI Taxonomy" id="1940526"/>
    <lineage>
        <taxon>Bacteria</taxon>
        <taxon>Pseudomonadati</taxon>
        <taxon>Bacteroidota</taxon>
        <taxon>Bacteroidia</taxon>
        <taxon>Marinilabiliales</taxon>
        <taxon>Marinifilaceae</taxon>
        <taxon>Labilibaculum</taxon>
    </lineage>
</organism>
<dbReference type="PROSITE" id="PS50850">
    <property type="entry name" value="MFS"/>
    <property type="match status" value="1"/>
</dbReference>
<feature type="transmembrane region" description="Helical" evidence="6">
    <location>
        <begin position="274"/>
        <end position="291"/>
    </location>
</feature>
<evidence type="ECO:0000256" key="6">
    <source>
        <dbReference type="SAM" id="Phobius"/>
    </source>
</evidence>
<dbReference type="InterPro" id="IPR011701">
    <property type="entry name" value="MFS"/>
</dbReference>
<evidence type="ECO:0000256" key="4">
    <source>
        <dbReference type="ARBA" id="ARBA00022989"/>
    </source>
</evidence>
<dbReference type="Gene3D" id="1.20.1250.20">
    <property type="entry name" value="MFS general substrate transporter like domains"/>
    <property type="match status" value="2"/>
</dbReference>
<feature type="transmembrane region" description="Helical" evidence="6">
    <location>
        <begin position="138"/>
        <end position="157"/>
    </location>
</feature>
<proteinExistence type="predicted"/>
<feature type="transmembrane region" description="Helical" evidence="6">
    <location>
        <begin position="357"/>
        <end position="375"/>
    </location>
</feature>
<gene>
    <name evidence="8" type="ORF">BZG02_05145</name>
</gene>